<dbReference type="InterPro" id="IPR036390">
    <property type="entry name" value="WH_DNA-bd_sf"/>
</dbReference>
<comment type="caution">
    <text evidence="3">The sequence shown here is derived from an EMBL/GenBank/DDBJ whole genome shotgun (WGS) entry which is preliminary data.</text>
</comment>
<dbReference type="GO" id="GO:0003677">
    <property type="term" value="F:DNA binding"/>
    <property type="evidence" value="ECO:0007669"/>
    <property type="project" value="UniProtKB-KW"/>
</dbReference>
<accession>A0ABS2Q7E3</accession>
<evidence type="ECO:0000313" key="3">
    <source>
        <dbReference type="EMBL" id="MBM7657521.1"/>
    </source>
</evidence>
<sequence length="59" mass="6748">MENYETVLNFFKAASEPANAGAVAEATGIDKKEINKVMTKLKKEEKIVSPKRCYWELKR</sequence>
<keyword evidence="4" id="KW-1185">Reference proteome</keyword>
<dbReference type="InterPro" id="IPR042371">
    <property type="entry name" value="Z_dom"/>
</dbReference>
<dbReference type="SUPFAM" id="SSF46785">
    <property type="entry name" value="Winged helix' DNA-binding domain"/>
    <property type="match status" value="1"/>
</dbReference>
<dbReference type="RefSeq" id="WP_205005864.1">
    <property type="nucleotide sequence ID" value="NZ_CBCRXA010000014.1"/>
</dbReference>
<organism evidence="3 4">
    <name type="scientific">Sporolactobacillus spathodeae</name>
    <dbReference type="NCBI Taxonomy" id="1465502"/>
    <lineage>
        <taxon>Bacteria</taxon>
        <taxon>Bacillati</taxon>
        <taxon>Bacillota</taxon>
        <taxon>Bacilli</taxon>
        <taxon>Bacillales</taxon>
        <taxon>Sporolactobacillaceae</taxon>
        <taxon>Sporolactobacillus</taxon>
    </lineage>
</organism>
<reference evidence="3 4" key="1">
    <citation type="submission" date="2021-01" db="EMBL/GenBank/DDBJ databases">
        <title>Genomic Encyclopedia of Type Strains, Phase IV (KMG-IV): sequencing the most valuable type-strain genomes for metagenomic binning, comparative biology and taxonomic classification.</title>
        <authorList>
            <person name="Goeker M."/>
        </authorList>
    </citation>
    <scope>NUCLEOTIDE SEQUENCE [LARGE SCALE GENOMIC DNA]</scope>
    <source>
        <strain evidence="3 4">DSM 100968</strain>
    </source>
</reference>
<keyword evidence="1" id="KW-0694">RNA-binding</keyword>
<keyword evidence="3" id="KW-0238">DNA-binding</keyword>
<gene>
    <name evidence="3" type="ORF">JOC27_000970</name>
</gene>
<dbReference type="Pfam" id="PF02295">
    <property type="entry name" value="z-alpha"/>
    <property type="match status" value="1"/>
</dbReference>
<evidence type="ECO:0000313" key="4">
    <source>
        <dbReference type="Proteomes" id="UP000823201"/>
    </source>
</evidence>
<dbReference type="Proteomes" id="UP000823201">
    <property type="component" value="Unassembled WGS sequence"/>
</dbReference>
<dbReference type="Gene3D" id="1.10.10.10">
    <property type="entry name" value="Winged helix-like DNA-binding domain superfamily/Winged helix DNA-binding domain"/>
    <property type="match status" value="1"/>
</dbReference>
<protein>
    <submittedName>
        <fullName evidence="3">DNA-binding IscR family transcriptional regulator</fullName>
    </submittedName>
</protein>
<dbReference type="EMBL" id="JAFBEV010000006">
    <property type="protein sequence ID" value="MBM7657521.1"/>
    <property type="molecule type" value="Genomic_DNA"/>
</dbReference>
<dbReference type="InterPro" id="IPR036388">
    <property type="entry name" value="WH-like_DNA-bd_sf"/>
</dbReference>
<feature type="domain" description="Z-binding" evidence="2">
    <location>
        <begin position="2"/>
        <end position="48"/>
    </location>
</feature>
<evidence type="ECO:0000256" key="1">
    <source>
        <dbReference type="ARBA" id="ARBA00022884"/>
    </source>
</evidence>
<name>A0ABS2Q7E3_9BACL</name>
<evidence type="ECO:0000259" key="2">
    <source>
        <dbReference type="Pfam" id="PF02295"/>
    </source>
</evidence>
<proteinExistence type="predicted"/>